<evidence type="ECO:0000256" key="1">
    <source>
        <dbReference type="ARBA" id="ARBA00006484"/>
    </source>
</evidence>
<protein>
    <submittedName>
        <fullName evidence="3">NAD(P)-dependent dehydrogenase (Short-subunit alcohol dehydrogenase family)</fullName>
    </submittedName>
</protein>
<dbReference type="InterPro" id="IPR036291">
    <property type="entry name" value="NAD(P)-bd_dom_sf"/>
</dbReference>
<dbReference type="PANTHER" id="PTHR43477">
    <property type="entry name" value="DIHYDROANTICAPSIN 7-DEHYDROGENASE"/>
    <property type="match status" value="1"/>
</dbReference>
<keyword evidence="4" id="KW-1185">Reference proteome</keyword>
<evidence type="ECO:0000313" key="3">
    <source>
        <dbReference type="EMBL" id="MBB2997578.1"/>
    </source>
</evidence>
<accession>A0A839QMC3</accession>
<dbReference type="Pfam" id="PF00106">
    <property type="entry name" value="adh_short"/>
    <property type="match status" value="1"/>
</dbReference>
<dbReference type="EMBL" id="JACHVS010000005">
    <property type="protein sequence ID" value="MBB2997578.1"/>
    <property type="molecule type" value="Genomic_DNA"/>
</dbReference>
<name>A0A839QMC3_9MICC</name>
<gene>
    <name evidence="3" type="ORF">E9229_003850</name>
</gene>
<dbReference type="PANTHER" id="PTHR43477:SF1">
    <property type="entry name" value="DIHYDROANTICAPSIN 7-DEHYDROGENASE"/>
    <property type="match status" value="1"/>
</dbReference>
<comment type="similarity">
    <text evidence="1">Belongs to the short-chain dehydrogenases/reductases (SDR) family.</text>
</comment>
<proteinExistence type="inferred from homology"/>
<dbReference type="Proteomes" id="UP000523000">
    <property type="component" value="Unassembled WGS sequence"/>
</dbReference>
<evidence type="ECO:0000313" key="4">
    <source>
        <dbReference type="Proteomes" id="UP000523000"/>
    </source>
</evidence>
<sequence length="182" mass="19402">MTFTQTQDVLMVAKDLLGGPTTRIDAIIMAIGTMGDPLTPEATLGTNLVGPALLILSSQRVLGSQGSGSLIVLSSAAAVRPRESILFYAMAKQGIDTLARTTTESMKSQGVRTLIVRPGFVSTTMTAHLRPPPFSSTPSATARHVARALKGRKGVIWVPGILRWVILTLRFLPRSLLPGSLR</sequence>
<dbReference type="AlphaFoldDB" id="A0A839QMC3"/>
<dbReference type="PRINTS" id="PR00081">
    <property type="entry name" value="GDHRDH"/>
</dbReference>
<dbReference type="InterPro" id="IPR002347">
    <property type="entry name" value="SDR_fam"/>
</dbReference>
<comment type="caution">
    <text evidence="3">The sequence shown here is derived from an EMBL/GenBank/DDBJ whole genome shotgun (WGS) entry which is preliminary data.</text>
</comment>
<dbReference type="Gene3D" id="3.40.50.720">
    <property type="entry name" value="NAD(P)-binding Rossmann-like Domain"/>
    <property type="match status" value="1"/>
</dbReference>
<reference evidence="3 4" key="1">
    <citation type="submission" date="2020-08" db="EMBL/GenBank/DDBJ databases">
        <title>Sequencing the genomes of 1000 actinobacteria strains.</title>
        <authorList>
            <person name="Klenk H.-P."/>
        </authorList>
    </citation>
    <scope>NUCLEOTIDE SEQUENCE [LARGE SCALE GENOMIC DNA]</scope>
    <source>
        <strain evidence="3 4">DSM 22826</strain>
    </source>
</reference>
<organism evidence="3 4">
    <name type="scientific">Paeniglutamicibacter cryotolerans</name>
    <dbReference type="NCBI Taxonomy" id="670079"/>
    <lineage>
        <taxon>Bacteria</taxon>
        <taxon>Bacillati</taxon>
        <taxon>Actinomycetota</taxon>
        <taxon>Actinomycetes</taxon>
        <taxon>Micrococcales</taxon>
        <taxon>Micrococcaceae</taxon>
        <taxon>Paeniglutamicibacter</taxon>
    </lineage>
</organism>
<dbReference type="InterPro" id="IPR051122">
    <property type="entry name" value="SDR_DHRS6-like"/>
</dbReference>
<dbReference type="SUPFAM" id="SSF51735">
    <property type="entry name" value="NAD(P)-binding Rossmann-fold domains"/>
    <property type="match status" value="1"/>
</dbReference>
<keyword evidence="2" id="KW-0560">Oxidoreductase</keyword>
<evidence type="ECO:0000256" key="2">
    <source>
        <dbReference type="ARBA" id="ARBA00023002"/>
    </source>
</evidence>
<dbReference type="GO" id="GO:0016491">
    <property type="term" value="F:oxidoreductase activity"/>
    <property type="evidence" value="ECO:0007669"/>
    <property type="project" value="UniProtKB-KW"/>
</dbReference>